<organism evidence="2 3">
    <name type="scientific">Pleurodeles waltl</name>
    <name type="common">Iberian ribbed newt</name>
    <dbReference type="NCBI Taxonomy" id="8319"/>
    <lineage>
        <taxon>Eukaryota</taxon>
        <taxon>Metazoa</taxon>
        <taxon>Chordata</taxon>
        <taxon>Craniata</taxon>
        <taxon>Vertebrata</taxon>
        <taxon>Euteleostomi</taxon>
        <taxon>Amphibia</taxon>
        <taxon>Batrachia</taxon>
        <taxon>Caudata</taxon>
        <taxon>Salamandroidea</taxon>
        <taxon>Salamandridae</taxon>
        <taxon>Pleurodelinae</taxon>
        <taxon>Pleurodeles</taxon>
    </lineage>
</organism>
<name>A0AAV7RN34_PLEWA</name>
<sequence length="74" mass="8004">MASAGGVTDWPHGPTEGSGADGWWKRSRGDSPGVGLALGDLLPPGRALRRSTRRLREAADFLWGKLAWARMVNF</sequence>
<evidence type="ECO:0000313" key="2">
    <source>
        <dbReference type="EMBL" id="KAJ1154236.1"/>
    </source>
</evidence>
<accession>A0AAV7RN34</accession>
<feature type="region of interest" description="Disordered" evidence="1">
    <location>
        <begin position="1"/>
        <end position="28"/>
    </location>
</feature>
<dbReference type="EMBL" id="JANPWB010000009">
    <property type="protein sequence ID" value="KAJ1154236.1"/>
    <property type="molecule type" value="Genomic_DNA"/>
</dbReference>
<dbReference type="AlphaFoldDB" id="A0AAV7RN34"/>
<evidence type="ECO:0000313" key="3">
    <source>
        <dbReference type="Proteomes" id="UP001066276"/>
    </source>
</evidence>
<dbReference type="Proteomes" id="UP001066276">
    <property type="component" value="Chromosome 5"/>
</dbReference>
<proteinExistence type="predicted"/>
<keyword evidence="3" id="KW-1185">Reference proteome</keyword>
<protein>
    <submittedName>
        <fullName evidence="2">Uncharacterized protein</fullName>
    </submittedName>
</protein>
<reference evidence="2" key="1">
    <citation type="journal article" date="2022" name="bioRxiv">
        <title>Sequencing and chromosome-scale assembly of the giantPleurodeles waltlgenome.</title>
        <authorList>
            <person name="Brown T."/>
            <person name="Elewa A."/>
            <person name="Iarovenko S."/>
            <person name="Subramanian E."/>
            <person name="Araus A.J."/>
            <person name="Petzold A."/>
            <person name="Susuki M."/>
            <person name="Suzuki K.-i.T."/>
            <person name="Hayashi T."/>
            <person name="Toyoda A."/>
            <person name="Oliveira C."/>
            <person name="Osipova E."/>
            <person name="Leigh N.D."/>
            <person name="Simon A."/>
            <person name="Yun M.H."/>
        </authorList>
    </citation>
    <scope>NUCLEOTIDE SEQUENCE</scope>
    <source>
        <strain evidence="2">20211129_DDA</strain>
        <tissue evidence="2">Liver</tissue>
    </source>
</reference>
<comment type="caution">
    <text evidence="2">The sequence shown here is derived from an EMBL/GenBank/DDBJ whole genome shotgun (WGS) entry which is preliminary data.</text>
</comment>
<evidence type="ECO:0000256" key="1">
    <source>
        <dbReference type="SAM" id="MobiDB-lite"/>
    </source>
</evidence>
<gene>
    <name evidence="2" type="ORF">NDU88_006990</name>
</gene>